<protein>
    <recommendedName>
        <fullName evidence="4 10">2-isopropylmalate synthase</fullName>
        <ecNumber evidence="4 10">2.3.3.13</ecNumber>
    </recommendedName>
    <alternativeName>
        <fullName evidence="10">Alpha-IPM synthase</fullName>
    </alternativeName>
    <alternativeName>
        <fullName evidence="10">Alpha-isopropylmalate synthase</fullName>
    </alternativeName>
</protein>
<gene>
    <name evidence="10 12" type="primary">leuA</name>
    <name evidence="12" type="ORF">AHTJR_15180</name>
</gene>
<feature type="region of interest" description="Regulatory domain" evidence="10">
    <location>
        <begin position="439"/>
        <end position="564"/>
    </location>
</feature>
<evidence type="ECO:0000256" key="8">
    <source>
        <dbReference type="ARBA" id="ARBA00022723"/>
    </source>
</evidence>
<comment type="subunit">
    <text evidence="10">Homodimer.</text>
</comment>
<feature type="binding site" evidence="10">
    <location>
        <position position="244"/>
    </location>
    <ligand>
        <name>Mg(2+)</name>
        <dbReference type="ChEBI" id="CHEBI:18420"/>
    </ligand>
</feature>
<feature type="binding site" evidence="10">
    <location>
        <position position="280"/>
    </location>
    <ligand>
        <name>Mg(2+)</name>
        <dbReference type="ChEBI" id="CHEBI:18420"/>
    </ligand>
</feature>
<dbReference type="GO" id="GO:0003985">
    <property type="term" value="F:acetyl-CoA C-acetyltransferase activity"/>
    <property type="evidence" value="ECO:0007669"/>
    <property type="project" value="UniProtKB-UniRule"/>
</dbReference>
<evidence type="ECO:0000259" key="11">
    <source>
        <dbReference type="PROSITE" id="PS50991"/>
    </source>
</evidence>
<comment type="similarity">
    <text evidence="3 10">Belongs to the alpha-IPM synthase/homocitrate synthase family. LeuA type 2 subfamily.</text>
</comment>
<comment type="cofactor">
    <cofactor evidence="10">
        <name>Mg(2+)</name>
        <dbReference type="ChEBI" id="CHEBI:18420"/>
    </cofactor>
</comment>
<keyword evidence="12" id="KW-0012">Acyltransferase</keyword>
<dbReference type="Pfam" id="PF22615">
    <property type="entry name" value="IPMS_D2"/>
    <property type="match status" value="1"/>
</dbReference>
<evidence type="ECO:0000256" key="6">
    <source>
        <dbReference type="ARBA" id="ARBA00022605"/>
    </source>
</evidence>
<evidence type="ECO:0000256" key="5">
    <source>
        <dbReference type="ARBA" id="ARBA00022430"/>
    </source>
</evidence>
<dbReference type="PANTHER" id="PTHR46911">
    <property type="match status" value="1"/>
</dbReference>
<reference evidence="12 13" key="1">
    <citation type="submission" date="2019-03" db="EMBL/GenBank/DDBJ databases">
        <title>Complete genome sequence of two outbreak-associated Acinetobacter haemolyticus strains.</title>
        <authorList>
            <person name="Bai L."/>
            <person name="Zhang S.-C."/>
            <person name="Deng Y."/>
            <person name="Song C.-C."/>
            <person name="Kang G.-B."/>
            <person name="Dong Y."/>
            <person name="Wang Y."/>
            <person name="Gao F."/>
            <person name="Huang H."/>
        </authorList>
    </citation>
    <scope>NUCLEOTIDE SEQUENCE [LARGE SCALE GENOMIC DNA]</scope>
    <source>
        <strain evidence="12 13">TJR01</strain>
    </source>
</reference>
<dbReference type="GO" id="GO:0000287">
    <property type="term" value="F:magnesium ion binding"/>
    <property type="evidence" value="ECO:0007669"/>
    <property type="project" value="UniProtKB-UniRule"/>
</dbReference>
<name>A0A4P7B8S4_ACIHA</name>
<evidence type="ECO:0000313" key="13">
    <source>
        <dbReference type="Proteomes" id="UP000294395"/>
    </source>
</evidence>
<dbReference type="Pfam" id="PF08502">
    <property type="entry name" value="LeuA_dimer"/>
    <property type="match status" value="1"/>
</dbReference>
<dbReference type="SUPFAM" id="SSF51569">
    <property type="entry name" value="Aldolase"/>
    <property type="match status" value="1"/>
</dbReference>
<dbReference type="SUPFAM" id="SSF110921">
    <property type="entry name" value="2-isopropylmalate synthase LeuA, allosteric (dimerisation) domain"/>
    <property type="match status" value="1"/>
</dbReference>
<dbReference type="GO" id="GO:0003852">
    <property type="term" value="F:2-isopropylmalate synthase activity"/>
    <property type="evidence" value="ECO:0007669"/>
    <property type="project" value="UniProtKB-UniRule"/>
</dbReference>
<keyword evidence="10" id="KW-0963">Cytoplasm</keyword>
<dbReference type="InterPro" id="IPR002034">
    <property type="entry name" value="AIPM/Hcit_synth_CS"/>
</dbReference>
<dbReference type="InterPro" id="IPR054692">
    <property type="entry name" value="LeuA-like_post-cat"/>
</dbReference>
<evidence type="ECO:0000256" key="1">
    <source>
        <dbReference type="ARBA" id="ARBA00000064"/>
    </source>
</evidence>
<comment type="catalytic activity">
    <reaction evidence="1 10">
        <text>3-methyl-2-oxobutanoate + acetyl-CoA + H2O = (2S)-2-isopropylmalate + CoA + H(+)</text>
        <dbReference type="Rhea" id="RHEA:21524"/>
        <dbReference type="ChEBI" id="CHEBI:1178"/>
        <dbReference type="ChEBI" id="CHEBI:11851"/>
        <dbReference type="ChEBI" id="CHEBI:15377"/>
        <dbReference type="ChEBI" id="CHEBI:15378"/>
        <dbReference type="ChEBI" id="CHEBI:57287"/>
        <dbReference type="ChEBI" id="CHEBI:57288"/>
        <dbReference type="EC" id="2.3.3.13"/>
    </reaction>
</comment>
<dbReference type="InterPro" id="IPR013709">
    <property type="entry name" value="2-isopropylmalate_synth_dimer"/>
</dbReference>
<dbReference type="AlphaFoldDB" id="A0A4P7B8S4"/>
<dbReference type="PROSITE" id="PS50991">
    <property type="entry name" value="PYR_CT"/>
    <property type="match status" value="1"/>
</dbReference>
<dbReference type="CDD" id="cd07942">
    <property type="entry name" value="DRE_TIM_LeuA"/>
    <property type="match status" value="1"/>
</dbReference>
<dbReference type="InterPro" id="IPR005668">
    <property type="entry name" value="IPM_Synthase"/>
</dbReference>
<accession>A0A4P7B8S4</accession>
<comment type="subcellular location">
    <subcellularLocation>
        <location evidence="10">Cytoplasm</location>
    </subcellularLocation>
</comment>
<keyword evidence="5 10" id="KW-0432">Leucine biosynthesis</keyword>
<comment type="function">
    <text evidence="10">Catalyzes the condensation of the acetyl group of acetyl-CoA with 3-methyl-2-oxobutanoate (2-ketoisovalerate) to form 3-carboxy-3-hydroxy-4-methylpentanoate (2-isopropylmalate).</text>
</comment>
<keyword evidence="6 10" id="KW-0028">Amino-acid biosynthesis</keyword>
<dbReference type="GO" id="GO:0009098">
    <property type="term" value="P:L-leucine biosynthetic process"/>
    <property type="evidence" value="ECO:0007669"/>
    <property type="project" value="UniProtKB-UniRule"/>
</dbReference>
<proteinExistence type="inferred from homology"/>
<keyword evidence="10" id="KW-0460">Magnesium</keyword>
<dbReference type="NCBIfam" id="TIGR00970">
    <property type="entry name" value="leuA_yeast"/>
    <property type="match status" value="1"/>
</dbReference>
<evidence type="ECO:0000256" key="2">
    <source>
        <dbReference type="ARBA" id="ARBA00004689"/>
    </source>
</evidence>
<dbReference type="SUPFAM" id="SSF89000">
    <property type="entry name" value="post-HMGL domain-like"/>
    <property type="match status" value="1"/>
</dbReference>
<sequence length="564" mass="64340">MLSHPQNKYRAFKFLDFPERTWPSRKITHPPIWCSTDLRDGNQALANPMDHDRKLKFFKLLIESGFKQIEVAFPAASETDFNFVRYLIEQNMIPNDVSIQVMTQARSDLIERTFESLIGVKQAIIHIYNATAEVFRRIVFQKSKQEIIELAVSSTKQIKSLCLKYPETKWTYQYSPETFCFTEIEFALEICEAVAEAWDPTPQNPMIINLPTTVEVSMPNVFADQVEYFCKHFSKRELVCISIHPHNDRGTGVATAELALLAGADRVEGCLFGNGERTGNVDLVNIALNMYTQGISPELDFSDIKNVAEVVKECNELPIYPRHPYVGELVFTAFSGSHQDAIKKGFKARETQDHPFWEIPYLPIDPADLGSSYEAVIRVNSQSGKSGAAWILQQNHGINLPKNLQKDFSQIVQKVTDKNNRELTHAEIWALFREEYGVSSNQREFKLINYQSYKLEDVYKIEMSIDVQGELLQISGYGNGLLSASVKALNLEWPYQITIAEYYEHTLGKHTNSRSISYIHCIDSTGKAYWGVSIDTDIATASMQALLNAFLKFHNLNYQKIKTH</sequence>
<comment type="pathway">
    <text evidence="2 10">Amino-acid biosynthesis; L-leucine biosynthesis; L-leucine from 3-methyl-2-oxobutanoate: step 1/4.</text>
</comment>
<dbReference type="EC" id="2.3.3.13" evidence="4 10"/>
<dbReference type="UniPathway" id="UPA00048">
    <property type="reaction ID" value="UER00070"/>
</dbReference>
<dbReference type="InterPro" id="IPR036230">
    <property type="entry name" value="LeuA_allosteric_dom_sf"/>
</dbReference>
<dbReference type="SMART" id="SM00917">
    <property type="entry name" value="LeuA_dimer"/>
    <property type="match status" value="1"/>
</dbReference>
<dbReference type="Proteomes" id="UP000294395">
    <property type="component" value="Chromosome"/>
</dbReference>
<dbReference type="InterPro" id="IPR013785">
    <property type="entry name" value="Aldolase_TIM"/>
</dbReference>
<keyword evidence="9 10" id="KW-0100">Branched-chain amino acid biosynthesis</keyword>
<feature type="binding site" evidence="10">
    <location>
        <position position="40"/>
    </location>
    <ligand>
        <name>Mg(2+)</name>
        <dbReference type="ChEBI" id="CHEBI:18420"/>
    </ligand>
</feature>
<feature type="domain" description="Pyruvate carboxyltransferase" evidence="11">
    <location>
        <begin position="31"/>
        <end position="305"/>
    </location>
</feature>
<keyword evidence="7 10" id="KW-0808">Transferase</keyword>
<keyword evidence="8 10" id="KW-0479">Metal-binding</keyword>
<organism evidence="12 13">
    <name type="scientific">Acinetobacter haemolyticus</name>
    <dbReference type="NCBI Taxonomy" id="29430"/>
    <lineage>
        <taxon>Bacteria</taxon>
        <taxon>Pseudomonadati</taxon>
        <taxon>Pseudomonadota</taxon>
        <taxon>Gammaproteobacteria</taxon>
        <taxon>Moraxellales</taxon>
        <taxon>Moraxellaceae</taxon>
        <taxon>Acinetobacter</taxon>
    </lineage>
</organism>
<dbReference type="PROSITE" id="PS00816">
    <property type="entry name" value="AIPM_HOMOCIT_SYNTH_2"/>
    <property type="match status" value="1"/>
</dbReference>
<evidence type="ECO:0000256" key="10">
    <source>
        <dbReference type="HAMAP-Rule" id="MF_00572"/>
    </source>
</evidence>
<feature type="binding site" evidence="10">
    <location>
        <position position="246"/>
    </location>
    <ligand>
        <name>Mg(2+)</name>
        <dbReference type="ChEBI" id="CHEBI:18420"/>
    </ligand>
</feature>
<dbReference type="Pfam" id="PF00682">
    <property type="entry name" value="HMGL-like"/>
    <property type="match status" value="1"/>
</dbReference>
<dbReference type="NCBIfam" id="NF002991">
    <property type="entry name" value="PRK03739.1"/>
    <property type="match status" value="1"/>
</dbReference>
<dbReference type="GO" id="GO:0005737">
    <property type="term" value="C:cytoplasm"/>
    <property type="evidence" value="ECO:0007669"/>
    <property type="project" value="UniProtKB-SubCell"/>
</dbReference>
<evidence type="ECO:0000256" key="7">
    <source>
        <dbReference type="ARBA" id="ARBA00022679"/>
    </source>
</evidence>
<dbReference type="RefSeq" id="WP_134253003.1">
    <property type="nucleotide sequence ID" value="NZ_CP038009.1"/>
</dbReference>
<dbReference type="HAMAP" id="MF_00572">
    <property type="entry name" value="LeuA_type2"/>
    <property type="match status" value="1"/>
</dbReference>
<evidence type="ECO:0000256" key="3">
    <source>
        <dbReference type="ARBA" id="ARBA00009767"/>
    </source>
</evidence>
<dbReference type="InterPro" id="IPR000891">
    <property type="entry name" value="PYR_CT"/>
</dbReference>
<dbReference type="Gene3D" id="3.20.20.70">
    <property type="entry name" value="Aldolase class I"/>
    <property type="match status" value="1"/>
</dbReference>
<evidence type="ECO:0000256" key="9">
    <source>
        <dbReference type="ARBA" id="ARBA00023304"/>
    </source>
</evidence>
<dbReference type="Gene3D" id="3.30.160.270">
    <property type="match status" value="1"/>
</dbReference>
<dbReference type="InterPro" id="IPR039371">
    <property type="entry name" value="LeuA_N_DRE-TIM"/>
</dbReference>
<dbReference type="PROSITE" id="PS00815">
    <property type="entry name" value="AIPM_HOMOCIT_SYNTH_1"/>
    <property type="match status" value="1"/>
</dbReference>
<dbReference type="EMBL" id="CP038009">
    <property type="protein sequence ID" value="QBQ17528.1"/>
    <property type="molecule type" value="Genomic_DNA"/>
</dbReference>
<evidence type="ECO:0000256" key="4">
    <source>
        <dbReference type="ARBA" id="ARBA00012973"/>
    </source>
</evidence>
<evidence type="ECO:0000313" key="12">
    <source>
        <dbReference type="EMBL" id="QBQ17528.1"/>
    </source>
</evidence>
<dbReference type="PANTHER" id="PTHR46911:SF1">
    <property type="entry name" value="2-ISOPROPYLMALATE SYNTHASE"/>
    <property type="match status" value="1"/>
</dbReference>